<dbReference type="InterPro" id="IPR040256">
    <property type="entry name" value="At4g02000-like"/>
</dbReference>
<name>A0AAV2DSN8_9ROSI</name>
<accession>A0AAV2DSN8</accession>
<feature type="region of interest" description="Disordered" evidence="2">
    <location>
        <begin position="1"/>
        <end position="69"/>
    </location>
</feature>
<keyword evidence="1" id="KW-0479">Metal-binding</keyword>
<keyword evidence="5" id="KW-1185">Reference proteome</keyword>
<feature type="region of interest" description="Disordered" evidence="2">
    <location>
        <begin position="316"/>
        <end position="425"/>
    </location>
</feature>
<dbReference type="Pfam" id="PF14111">
    <property type="entry name" value="DUF4283"/>
    <property type="match status" value="1"/>
</dbReference>
<sequence length="605" mass="66390">MLSESHPVIPSSTPAASQAGRPPDVITPQDPTATPTAKSMTPAATTATPLANPTNFPPLNYKSALEGQGRDSRTTANRWTFVGEQDLVAGSFAGEPELKISDNFKERLCNPWKKTLVIRLLGRSVSYNYLCSQLKWKWRPTGSMDIMDLNNETFLVTFSNDQDYLKALTSGPWEILDHYLVVHPWSPKFRTSDKIHKSVTAWIQLPELPVHFYHREVLFALGNLIGRTVKLDYHTEMLERGKFARIDVELDMTKPLPTRIRLDGFWQQVLYENLPQICFDCGRIGHTEETCPMKLNSCAVESSSVAISHPANAGVNIDSPAEPPAGYGPWMQVTRKSRKPTRKASESQGSQKGNQQEKPANHGKQMAKNLGSSKGANLGNINANDGKGKGNLKTENKKGKSDNQKGKITTEDGKTAQANRKATNGLKEWIPVGEAKASVNAPNLATRPGPLTLSPLLTGLVGQTSGNNSGSPCVGKESPTTQLKENIDPNVQTHSVRQHFDKRNTTGSRGGGKNIDRHLKVAKKQIHNPAGSKREMHQLVQENTFPITQRDIDTFLRQSKQKAEEFTTASATLANDVRMEDSVAPSEARATESEQKAPPAPTSAI</sequence>
<feature type="region of interest" description="Disordered" evidence="2">
    <location>
        <begin position="566"/>
        <end position="605"/>
    </location>
</feature>
<feature type="compositionally biased region" description="Polar residues" evidence="2">
    <location>
        <begin position="346"/>
        <end position="358"/>
    </location>
</feature>
<gene>
    <name evidence="4" type="ORF">LTRI10_LOCUS18247</name>
</gene>
<evidence type="ECO:0000259" key="3">
    <source>
        <dbReference type="PROSITE" id="PS50158"/>
    </source>
</evidence>
<dbReference type="InterPro" id="IPR025558">
    <property type="entry name" value="DUF4283"/>
</dbReference>
<dbReference type="EMBL" id="OZ034816">
    <property type="protein sequence ID" value="CAL1376522.1"/>
    <property type="molecule type" value="Genomic_DNA"/>
</dbReference>
<evidence type="ECO:0000256" key="2">
    <source>
        <dbReference type="SAM" id="MobiDB-lite"/>
    </source>
</evidence>
<dbReference type="PROSITE" id="PS50158">
    <property type="entry name" value="ZF_CCHC"/>
    <property type="match status" value="1"/>
</dbReference>
<dbReference type="PANTHER" id="PTHR31286">
    <property type="entry name" value="GLYCINE-RICH CELL WALL STRUCTURAL PROTEIN 1.8-LIKE"/>
    <property type="match status" value="1"/>
</dbReference>
<protein>
    <recommendedName>
        <fullName evidence="3">CCHC-type domain-containing protein</fullName>
    </recommendedName>
</protein>
<proteinExistence type="predicted"/>
<evidence type="ECO:0000313" key="5">
    <source>
        <dbReference type="Proteomes" id="UP001497516"/>
    </source>
</evidence>
<dbReference type="AlphaFoldDB" id="A0AAV2DSN8"/>
<dbReference type="GO" id="GO:0008270">
    <property type="term" value="F:zinc ion binding"/>
    <property type="evidence" value="ECO:0007669"/>
    <property type="project" value="UniProtKB-KW"/>
</dbReference>
<feature type="compositionally biased region" description="Polar residues" evidence="2">
    <location>
        <begin position="370"/>
        <end position="383"/>
    </location>
</feature>
<dbReference type="Proteomes" id="UP001497516">
    <property type="component" value="Chromosome 3"/>
</dbReference>
<evidence type="ECO:0000313" key="4">
    <source>
        <dbReference type="EMBL" id="CAL1376522.1"/>
    </source>
</evidence>
<evidence type="ECO:0000256" key="1">
    <source>
        <dbReference type="PROSITE-ProRule" id="PRU00047"/>
    </source>
</evidence>
<keyword evidence="1" id="KW-0862">Zinc</keyword>
<dbReference type="PANTHER" id="PTHR31286:SF99">
    <property type="entry name" value="DUF4283 DOMAIN-CONTAINING PROTEIN"/>
    <property type="match status" value="1"/>
</dbReference>
<organism evidence="4 5">
    <name type="scientific">Linum trigynum</name>
    <dbReference type="NCBI Taxonomy" id="586398"/>
    <lineage>
        <taxon>Eukaryota</taxon>
        <taxon>Viridiplantae</taxon>
        <taxon>Streptophyta</taxon>
        <taxon>Embryophyta</taxon>
        <taxon>Tracheophyta</taxon>
        <taxon>Spermatophyta</taxon>
        <taxon>Magnoliopsida</taxon>
        <taxon>eudicotyledons</taxon>
        <taxon>Gunneridae</taxon>
        <taxon>Pentapetalae</taxon>
        <taxon>rosids</taxon>
        <taxon>fabids</taxon>
        <taxon>Malpighiales</taxon>
        <taxon>Linaceae</taxon>
        <taxon>Linum</taxon>
    </lineage>
</organism>
<feature type="compositionally biased region" description="Low complexity" evidence="2">
    <location>
        <begin position="31"/>
        <end position="58"/>
    </location>
</feature>
<dbReference type="InterPro" id="IPR001878">
    <property type="entry name" value="Znf_CCHC"/>
</dbReference>
<keyword evidence="1" id="KW-0863">Zinc-finger</keyword>
<feature type="domain" description="CCHC-type" evidence="3">
    <location>
        <begin position="278"/>
        <end position="292"/>
    </location>
</feature>
<reference evidence="4 5" key="1">
    <citation type="submission" date="2024-04" db="EMBL/GenBank/DDBJ databases">
        <authorList>
            <person name="Fracassetti M."/>
        </authorList>
    </citation>
    <scope>NUCLEOTIDE SEQUENCE [LARGE SCALE GENOMIC DNA]</scope>
</reference>
<feature type="compositionally biased region" description="Basic and acidic residues" evidence="2">
    <location>
        <begin position="386"/>
        <end position="414"/>
    </location>
</feature>
<dbReference type="GO" id="GO:0003676">
    <property type="term" value="F:nucleic acid binding"/>
    <property type="evidence" value="ECO:0007669"/>
    <property type="project" value="InterPro"/>
</dbReference>